<dbReference type="Pfam" id="PF05239">
    <property type="entry name" value="PRC"/>
    <property type="match status" value="1"/>
</dbReference>
<feature type="domain" description="PRC-barrel" evidence="1">
    <location>
        <begin position="26"/>
        <end position="101"/>
    </location>
</feature>
<proteinExistence type="predicted"/>
<comment type="caution">
    <text evidence="2">The sequence shown here is derived from an EMBL/GenBank/DDBJ whole genome shotgun (WGS) entry which is preliminary data.</text>
</comment>
<accession>S9S9F3</accession>
<gene>
    <name evidence="2" type="ORF">K678_11418</name>
</gene>
<dbReference type="STRING" id="1316936.K678_11418"/>
<evidence type="ECO:0000313" key="2">
    <source>
        <dbReference type="EMBL" id="EPY01329.1"/>
    </source>
</evidence>
<dbReference type="AlphaFoldDB" id="S9S9F3"/>
<evidence type="ECO:0000259" key="1">
    <source>
        <dbReference type="Pfam" id="PF05239"/>
    </source>
</evidence>
<dbReference type="eggNOG" id="COG1873">
    <property type="taxonomic scope" value="Bacteria"/>
</dbReference>
<reference evidence="2 3" key="1">
    <citation type="submission" date="2013-04" db="EMBL/GenBank/DDBJ databases">
        <authorList>
            <person name="Kuznetsov B."/>
            <person name="Ivanovsky R."/>
        </authorList>
    </citation>
    <scope>NUCLEOTIDE SEQUENCE [LARGE SCALE GENOMIC DNA]</scope>
    <source>
        <strain evidence="2 3">MGU-K5</strain>
    </source>
</reference>
<dbReference type="SUPFAM" id="SSF50346">
    <property type="entry name" value="PRC-barrel domain"/>
    <property type="match status" value="1"/>
</dbReference>
<dbReference type="PANTHER" id="PTHR36505:SF1">
    <property type="entry name" value="BLR1072 PROTEIN"/>
    <property type="match status" value="1"/>
</dbReference>
<dbReference type="InterPro" id="IPR027275">
    <property type="entry name" value="PRC-brl_dom"/>
</dbReference>
<sequence length="135" mass="15081">MKLVLYPFCGDINMTESVSITSATLISSKKITGSEVFNLAGEKLGTIEDLLVDKVSGRTIYAVLSFGGFLGVGERHHPLPWSTLTYDLAKSGYLVDLDKKTLEEAPSYGRNEEFSWTPEYGHKVDSFYKSPNYWN</sequence>
<dbReference type="PANTHER" id="PTHR36505">
    <property type="entry name" value="BLR1072 PROTEIN"/>
    <property type="match status" value="1"/>
</dbReference>
<evidence type="ECO:0000313" key="3">
    <source>
        <dbReference type="Proteomes" id="UP000015350"/>
    </source>
</evidence>
<dbReference type="Gene3D" id="2.30.30.240">
    <property type="entry name" value="PRC-barrel domain"/>
    <property type="match status" value="1"/>
</dbReference>
<name>S9S9F3_MAGFU</name>
<organism evidence="2 3">
    <name type="scientific">Magnetospirillum fulvum MGU-K5</name>
    <dbReference type="NCBI Taxonomy" id="1316936"/>
    <lineage>
        <taxon>Bacteria</taxon>
        <taxon>Pseudomonadati</taxon>
        <taxon>Pseudomonadota</taxon>
        <taxon>Alphaproteobacteria</taxon>
        <taxon>Rhodospirillales</taxon>
        <taxon>Rhodospirillaceae</taxon>
        <taxon>Magnetospirillum</taxon>
    </lineage>
</organism>
<dbReference type="EMBL" id="AQPH01000043">
    <property type="protein sequence ID" value="EPY01329.1"/>
    <property type="molecule type" value="Genomic_DNA"/>
</dbReference>
<dbReference type="InterPro" id="IPR011033">
    <property type="entry name" value="PRC_barrel-like_sf"/>
</dbReference>
<protein>
    <submittedName>
        <fullName evidence="2">PRC-barrel domain-containing protein</fullName>
    </submittedName>
</protein>
<dbReference type="Proteomes" id="UP000015350">
    <property type="component" value="Unassembled WGS sequence"/>
</dbReference>